<comment type="function">
    <text evidence="2">NDH-1 shuttles electrons from NADH, via FMN and iron-sulfur (Fe-S) centers, to quinones in the respiratory chain. Couples the redox reaction to proton translocation (for every two electrons transferred, four hydrogen ions are translocated across the cytoplasmic membrane), and thus conserves the redox energy in a proton gradient.</text>
</comment>
<dbReference type="EC" id="7.1.1.-" evidence="2"/>
<dbReference type="Proteomes" id="UP001596091">
    <property type="component" value="Unassembled WGS sequence"/>
</dbReference>
<dbReference type="PANTHER" id="PTHR33269">
    <property type="entry name" value="NADH-UBIQUINONE OXIDOREDUCTASE CHAIN 6"/>
    <property type="match status" value="1"/>
</dbReference>
<keyword evidence="2" id="KW-0812">Transmembrane</keyword>
<gene>
    <name evidence="3" type="ORF">ACFPT7_12010</name>
</gene>
<dbReference type="Pfam" id="PF00499">
    <property type="entry name" value="Oxidored_q3"/>
    <property type="match status" value="1"/>
</dbReference>
<feature type="transmembrane region" description="Helical" evidence="2">
    <location>
        <begin position="6"/>
        <end position="26"/>
    </location>
</feature>
<dbReference type="RefSeq" id="WP_263339294.1">
    <property type="nucleotide sequence ID" value="NZ_JAGSYH010000005.1"/>
</dbReference>
<sequence>MIFGLSIAFWITALFTVAGALAAALLKNLVHCALSLTVTFAGLAILFLQLDAQFAGFAQMLVYIGAVAILVVFAILLTRGAGAPEYRIYTSSWLAGIAIAAAVFALLAWSVITSLPAGAGSAAPDVTVLSIGQALMSTYVLPLEIVAVVLTVALIGAVIVAMHDKGDAKTHEQKGGAQ</sequence>
<dbReference type="Gene3D" id="1.20.120.1200">
    <property type="entry name" value="NADH-ubiquinone/plastoquinone oxidoreductase chain 6, subunit NuoJ"/>
    <property type="match status" value="1"/>
</dbReference>
<keyword evidence="2" id="KW-0472">Membrane</keyword>
<comment type="subcellular location">
    <subcellularLocation>
        <location evidence="2">Cell membrane</location>
        <topology evidence="2">Multi-pass membrane protein</topology>
    </subcellularLocation>
</comment>
<dbReference type="InterPro" id="IPR001457">
    <property type="entry name" value="NADH_UbQ/plastoQ_OxRdtase_su6"/>
</dbReference>
<evidence type="ECO:0000256" key="2">
    <source>
        <dbReference type="RuleBase" id="RU004429"/>
    </source>
</evidence>
<keyword evidence="4" id="KW-1185">Reference proteome</keyword>
<comment type="catalytic activity">
    <reaction evidence="2">
        <text>a quinone + NADH + 5 H(+)(in) = a quinol + NAD(+) + 4 H(+)(out)</text>
        <dbReference type="Rhea" id="RHEA:57888"/>
        <dbReference type="ChEBI" id="CHEBI:15378"/>
        <dbReference type="ChEBI" id="CHEBI:24646"/>
        <dbReference type="ChEBI" id="CHEBI:57540"/>
        <dbReference type="ChEBI" id="CHEBI:57945"/>
        <dbReference type="ChEBI" id="CHEBI:132124"/>
    </reaction>
</comment>
<dbReference type="InterPro" id="IPR042106">
    <property type="entry name" value="Nuo/plastoQ_OxRdtase_6_NuoJ"/>
</dbReference>
<organism evidence="3 4">
    <name type="scientific">Acidicapsa dinghuensis</name>
    <dbReference type="NCBI Taxonomy" id="2218256"/>
    <lineage>
        <taxon>Bacteria</taxon>
        <taxon>Pseudomonadati</taxon>
        <taxon>Acidobacteriota</taxon>
        <taxon>Terriglobia</taxon>
        <taxon>Terriglobales</taxon>
        <taxon>Acidobacteriaceae</taxon>
        <taxon>Acidicapsa</taxon>
    </lineage>
</organism>
<keyword evidence="2" id="KW-1003">Cell membrane</keyword>
<feature type="transmembrane region" description="Helical" evidence="2">
    <location>
        <begin position="139"/>
        <end position="161"/>
    </location>
</feature>
<name>A0ABW1EFF2_9BACT</name>
<protein>
    <recommendedName>
        <fullName evidence="2">NADH-quinone oxidoreductase subunit J</fullName>
        <ecNumber evidence="2">7.1.1.-</ecNumber>
    </recommendedName>
</protein>
<comment type="caution">
    <text evidence="3">The sequence shown here is derived from an EMBL/GenBank/DDBJ whole genome shotgun (WGS) entry which is preliminary data.</text>
</comment>
<proteinExistence type="inferred from homology"/>
<evidence type="ECO:0000313" key="4">
    <source>
        <dbReference type="Proteomes" id="UP001596091"/>
    </source>
</evidence>
<feature type="transmembrane region" description="Helical" evidence="2">
    <location>
        <begin position="89"/>
        <end position="112"/>
    </location>
</feature>
<feature type="transmembrane region" description="Helical" evidence="2">
    <location>
        <begin position="56"/>
        <end position="77"/>
    </location>
</feature>
<reference evidence="4" key="1">
    <citation type="journal article" date="2019" name="Int. J. Syst. Evol. Microbiol.">
        <title>The Global Catalogue of Microorganisms (GCM) 10K type strain sequencing project: providing services to taxonomists for standard genome sequencing and annotation.</title>
        <authorList>
            <consortium name="The Broad Institute Genomics Platform"/>
            <consortium name="The Broad Institute Genome Sequencing Center for Infectious Disease"/>
            <person name="Wu L."/>
            <person name="Ma J."/>
        </authorList>
    </citation>
    <scope>NUCLEOTIDE SEQUENCE [LARGE SCALE GENOMIC DNA]</scope>
    <source>
        <strain evidence="4">JCM 4087</strain>
    </source>
</reference>
<comment type="similarity">
    <text evidence="1 2">Belongs to the complex I subunit 6 family.</text>
</comment>
<feature type="transmembrane region" description="Helical" evidence="2">
    <location>
        <begin position="33"/>
        <end position="50"/>
    </location>
</feature>
<dbReference type="EMBL" id="JBHSPH010000003">
    <property type="protein sequence ID" value="MFC5863021.1"/>
    <property type="molecule type" value="Genomic_DNA"/>
</dbReference>
<evidence type="ECO:0000256" key="1">
    <source>
        <dbReference type="ARBA" id="ARBA00005698"/>
    </source>
</evidence>
<keyword evidence="2" id="KW-0874">Quinone</keyword>
<accession>A0ABW1EFF2</accession>
<keyword evidence="2" id="KW-0520">NAD</keyword>
<dbReference type="PANTHER" id="PTHR33269:SF17">
    <property type="entry name" value="NADH-UBIQUINONE OXIDOREDUCTASE CHAIN 6"/>
    <property type="match status" value="1"/>
</dbReference>
<evidence type="ECO:0000313" key="3">
    <source>
        <dbReference type="EMBL" id="MFC5863021.1"/>
    </source>
</evidence>
<keyword evidence="2" id="KW-1133">Transmembrane helix</keyword>